<reference evidence="6 7" key="1">
    <citation type="submission" date="2019-03" db="EMBL/GenBank/DDBJ databases">
        <title>San Antonio Military Medical Center submission to MRSN (WRAIR), pending publication.</title>
        <authorList>
            <person name="Blyth D.M."/>
            <person name="Mccarthy S.L."/>
            <person name="Schall S.E."/>
            <person name="Stam J.A."/>
            <person name="Ong A.C."/>
            <person name="Mcgann P.T."/>
        </authorList>
    </citation>
    <scope>NUCLEOTIDE SEQUENCE [LARGE SCALE GENOMIC DNA]</scope>
    <source>
        <strain evidence="6 7">MRSN571793</strain>
    </source>
</reference>
<gene>
    <name evidence="6" type="ORF">E2605_16955</name>
</gene>
<dbReference type="PANTHER" id="PTHR43580">
    <property type="entry name" value="OXIDOREDUCTASE GLYR1-RELATED"/>
    <property type="match status" value="1"/>
</dbReference>
<protein>
    <submittedName>
        <fullName evidence="6">NAD(P)-dependent oxidoreductase</fullName>
    </submittedName>
</protein>
<evidence type="ECO:0000256" key="2">
    <source>
        <dbReference type="ARBA" id="ARBA00023027"/>
    </source>
</evidence>
<name>A0A4Y8KWZ8_9BACT</name>
<dbReference type="InterPro" id="IPR013328">
    <property type="entry name" value="6PGD_dom2"/>
</dbReference>
<dbReference type="RefSeq" id="WP_134437313.1">
    <property type="nucleotide sequence ID" value="NZ_JBKUNW010000013.1"/>
</dbReference>
<dbReference type="SUPFAM" id="SSF51735">
    <property type="entry name" value="NAD(P)-binding Rossmann-fold domains"/>
    <property type="match status" value="1"/>
</dbReference>
<evidence type="ECO:0000313" key="7">
    <source>
        <dbReference type="Proteomes" id="UP000297861"/>
    </source>
</evidence>
<dbReference type="Proteomes" id="UP000297861">
    <property type="component" value="Unassembled WGS sequence"/>
</dbReference>
<dbReference type="GO" id="GO:0016491">
    <property type="term" value="F:oxidoreductase activity"/>
    <property type="evidence" value="ECO:0007669"/>
    <property type="project" value="UniProtKB-KW"/>
</dbReference>
<evidence type="ECO:0000256" key="3">
    <source>
        <dbReference type="PIRSR" id="PIRSR000103-1"/>
    </source>
</evidence>
<dbReference type="SUPFAM" id="SSF48179">
    <property type="entry name" value="6-phosphogluconate dehydrogenase C-terminal domain-like"/>
    <property type="match status" value="1"/>
</dbReference>
<dbReference type="InterPro" id="IPR008927">
    <property type="entry name" value="6-PGluconate_DH-like_C_sf"/>
</dbReference>
<dbReference type="InterPro" id="IPR006115">
    <property type="entry name" value="6PGDH_NADP-bd"/>
</dbReference>
<organism evidence="6 7">
    <name type="scientific">Dysgonomonas capnocytophagoides</name>
    <dbReference type="NCBI Taxonomy" id="45254"/>
    <lineage>
        <taxon>Bacteria</taxon>
        <taxon>Pseudomonadati</taxon>
        <taxon>Bacteroidota</taxon>
        <taxon>Bacteroidia</taxon>
        <taxon>Bacteroidales</taxon>
        <taxon>Dysgonomonadaceae</taxon>
        <taxon>Dysgonomonas</taxon>
    </lineage>
</organism>
<keyword evidence="2" id="KW-0520">NAD</keyword>
<keyword evidence="7" id="KW-1185">Reference proteome</keyword>
<evidence type="ECO:0000256" key="1">
    <source>
        <dbReference type="ARBA" id="ARBA00023002"/>
    </source>
</evidence>
<keyword evidence="1" id="KW-0560">Oxidoreductase</keyword>
<dbReference type="Pfam" id="PF03446">
    <property type="entry name" value="NAD_binding_2"/>
    <property type="match status" value="1"/>
</dbReference>
<dbReference type="PIRSF" id="PIRSF000103">
    <property type="entry name" value="HIBADH"/>
    <property type="match status" value="1"/>
</dbReference>
<dbReference type="GO" id="GO:0051287">
    <property type="term" value="F:NAD binding"/>
    <property type="evidence" value="ECO:0007669"/>
    <property type="project" value="InterPro"/>
</dbReference>
<feature type="domain" description="6-phosphogluconate dehydrogenase NADP-binding" evidence="4">
    <location>
        <begin position="5"/>
        <end position="161"/>
    </location>
</feature>
<evidence type="ECO:0000259" key="4">
    <source>
        <dbReference type="Pfam" id="PF03446"/>
    </source>
</evidence>
<dbReference type="PANTHER" id="PTHR43580:SF2">
    <property type="entry name" value="CYTOKINE-LIKE NUCLEAR FACTOR N-PAC"/>
    <property type="match status" value="1"/>
</dbReference>
<dbReference type="InterPro" id="IPR015815">
    <property type="entry name" value="HIBADH-related"/>
</dbReference>
<evidence type="ECO:0000259" key="5">
    <source>
        <dbReference type="Pfam" id="PF14833"/>
    </source>
</evidence>
<dbReference type="Pfam" id="PF14833">
    <property type="entry name" value="NAD_binding_11"/>
    <property type="match status" value="1"/>
</dbReference>
<dbReference type="InterPro" id="IPR029154">
    <property type="entry name" value="HIBADH-like_NADP-bd"/>
</dbReference>
<dbReference type="AlphaFoldDB" id="A0A4Y8KWZ8"/>
<sequence length="286" mass="31202">MSTPRITWIGLGHMGTPMAMNLLKGGFDVAVYNRSAEKIKPLTEAGAKSFTKIEEVVPNSNVVFTMLSDDSAVTSVYEDLMKSDISKKLFINMSTISPELTIRLSQEIESKGGHYLDAPVSGSVKPATDGTLIILVAGREIDYEASTMFFEKLGKFSLYLGEAGLGAKAKLAINYYMSVVIEGLAETVLFAEKNGIDRETMMFIVNESACGSGMSKMKTPAIIQDNYPAAFPLKHMDKDIRLAQKEGLNTEVSTAMARIFGEAMKADLADKDLMAVIKAVKSEYFK</sequence>
<dbReference type="OrthoDB" id="9786703at2"/>
<dbReference type="InterPro" id="IPR036291">
    <property type="entry name" value="NAD(P)-bd_dom_sf"/>
</dbReference>
<dbReference type="Gene3D" id="3.40.50.720">
    <property type="entry name" value="NAD(P)-binding Rossmann-like Domain"/>
    <property type="match status" value="1"/>
</dbReference>
<dbReference type="InterPro" id="IPR051265">
    <property type="entry name" value="HIBADH-related_NP60_sf"/>
</dbReference>
<dbReference type="Gene3D" id="1.10.1040.10">
    <property type="entry name" value="N-(1-d-carboxylethyl)-l-norvaline Dehydrogenase, domain 2"/>
    <property type="match status" value="1"/>
</dbReference>
<dbReference type="EMBL" id="SOML01000013">
    <property type="protein sequence ID" value="TFD93171.1"/>
    <property type="molecule type" value="Genomic_DNA"/>
</dbReference>
<evidence type="ECO:0000313" key="6">
    <source>
        <dbReference type="EMBL" id="TFD93171.1"/>
    </source>
</evidence>
<feature type="domain" description="3-hydroxyisobutyrate dehydrogenase-like NAD-binding" evidence="5">
    <location>
        <begin position="164"/>
        <end position="279"/>
    </location>
</feature>
<accession>A0A4Y8KWZ8</accession>
<comment type="caution">
    <text evidence="6">The sequence shown here is derived from an EMBL/GenBank/DDBJ whole genome shotgun (WGS) entry which is preliminary data.</text>
</comment>
<dbReference type="STRING" id="1121485.GCA_000426485_02764"/>
<proteinExistence type="predicted"/>
<feature type="active site" evidence="3">
    <location>
        <position position="170"/>
    </location>
</feature>
<dbReference type="GO" id="GO:0050661">
    <property type="term" value="F:NADP binding"/>
    <property type="evidence" value="ECO:0007669"/>
    <property type="project" value="InterPro"/>
</dbReference>